<protein>
    <submittedName>
        <fullName evidence="1">Uncharacterized protein</fullName>
    </submittedName>
</protein>
<dbReference type="RefSeq" id="WP_395120528.1">
    <property type="nucleotide sequence ID" value="NZ_CP170721.1"/>
</dbReference>
<reference evidence="1" key="1">
    <citation type="submission" date="2024-10" db="EMBL/GenBank/DDBJ databases">
        <authorList>
            <person name="Lesea H.P."/>
            <person name="Kuehl J.V."/>
            <person name="Chandonia J.-M."/>
        </authorList>
    </citation>
    <scope>NUCLEOTIDE SEQUENCE</scope>
    <source>
        <strain evidence="1">FW102-FHT14D07</strain>
    </source>
</reference>
<evidence type="ECO:0000313" key="1">
    <source>
        <dbReference type="EMBL" id="XIA18321.1"/>
    </source>
</evidence>
<dbReference type="AlphaFoldDB" id="A0AB74UPV5"/>
<proteinExistence type="predicted"/>
<name>A0AB74UPV5_9GAMM</name>
<organism evidence="1">
    <name type="scientific">Rhodanobacter sp. FW102-FHT14D07</name>
    <dbReference type="NCBI Taxonomy" id="3351462"/>
    <lineage>
        <taxon>Bacteria</taxon>
        <taxon>Pseudomonadati</taxon>
        <taxon>Pseudomonadota</taxon>
        <taxon>Gammaproteobacteria</taxon>
        <taxon>Lysobacterales</taxon>
        <taxon>Rhodanobacteraceae</taxon>
        <taxon>Rhodanobacter</taxon>
    </lineage>
</organism>
<gene>
    <name evidence="1" type="ORF">ACFYG5_17470</name>
</gene>
<dbReference type="EMBL" id="CP170721">
    <property type="protein sequence ID" value="XIA18321.1"/>
    <property type="molecule type" value="Genomic_DNA"/>
</dbReference>
<sequence>MKRELIDDSLWFHHADGSRFYPWIRFSKHHGYSSFWVSDGSNHIADAISVATVAELVQHVFAKGRSVWLCDGGSPGRCGLYRFGARVVQGWGGADEVVGLALAAGAPAPTR</sequence>
<accession>A0AB74UPV5</accession>